<proteinExistence type="predicted"/>
<feature type="region of interest" description="Disordered" evidence="1">
    <location>
        <begin position="1"/>
        <end position="27"/>
    </location>
</feature>
<dbReference type="AlphaFoldDB" id="A0A8K0J9Z4"/>
<evidence type="ECO:0000313" key="3">
    <source>
        <dbReference type="Proteomes" id="UP000811619"/>
    </source>
</evidence>
<reference evidence="2" key="1">
    <citation type="journal article" date="2020" name="bioRxiv">
        <title>Whole genome comparisons of ergot fungi reveals the divergence and evolution of species within the genus Claviceps are the result of varying mechanisms driving genome evolution and host range expansion.</title>
        <authorList>
            <person name="Wyka S.A."/>
            <person name="Mondo S.J."/>
            <person name="Liu M."/>
            <person name="Dettman J."/>
            <person name="Nalam V."/>
            <person name="Broders K.D."/>
        </authorList>
    </citation>
    <scope>NUCLEOTIDE SEQUENCE</scope>
    <source>
        <strain evidence="2">CCC 489</strain>
    </source>
</reference>
<protein>
    <submittedName>
        <fullName evidence="2">Uncharacterized protein</fullName>
    </submittedName>
</protein>
<name>A0A8K0J9Z4_9HYPO</name>
<feature type="compositionally biased region" description="Basic and acidic residues" evidence="1">
    <location>
        <begin position="12"/>
        <end position="27"/>
    </location>
</feature>
<gene>
    <name evidence="2" type="ORF">E4U42_000917</name>
</gene>
<evidence type="ECO:0000256" key="1">
    <source>
        <dbReference type="SAM" id="MobiDB-lite"/>
    </source>
</evidence>
<keyword evidence="3" id="KW-1185">Reference proteome</keyword>
<feature type="non-terminal residue" evidence="2">
    <location>
        <position position="55"/>
    </location>
</feature>
<accession>A0A8K0J9Z4</accession>
<organism evidence="2 3">
    <name type="scientific">Claviceps africana</name>
    <dbReference type="NCBI Taxonomy" id="83212"/>
    <lineage>
        <taxon>Eukaryota</taxon>
        <taxon>Fungi</taxon>
        <taxon>Dikarya</taxon>
        <taxon>Ascomycota</taxon>
        <taxon>Pezizomycotina</taxon>
        <taxon>Sordariomycetes</taxon>
        <taxon>Hypocreomycetidae</taxon>
        <taxon>Hypocreales</taxon>
        <taxon>Clavicipitaceae</taxon>
        <taxon>Claviceps</taxon>
    </lineage>
</organism>
<comment type="caution">
    <text evidence="2">The sequence shown here is derived from an EMBL/GenBank/DDBJ whole genome shotgun (WGS) entry which is preliminary data.</text>
</comment>
<dbReference type="EMBL" id="SRPY01000126">
    <property type="protein sequence ID" value="KAG5928299.1"/>
    <property type="molecule type" value="Genomic_DNA"/>
</dbReference>
<dbReference type="Proteomes" id="UP000811619">
    <property type="component" value="Unassembled WGS sequence"/>
</dbReference>
<evidence type="ECO:0000313" key="2">
    <source>
        <dbReference type="EMBL" id="KAG5928299.1"/>
    </source>
</evidence>
<sequence>MPDSEDEPSSPPREKIRTQEPPLSKDELIALMKSDPSEARRLLNSLETIQDGFCR</sequence>